<dbReference type="InterPro" id="IPR032675">
    <property type="entry name" value="LRR_dom_sf"/>
</dbReference>
<dbReference type="SUPFAM" id="SSF52058">
    <property type="entry name" value="L domain-like"/>
    <property type="match status" value="1"/>
</dbReference>
<name>A0A5B3GWU3_9BACT</name>
<evidence type="ECO:0000313" key="1">
    <source>
        <dbReference type="EMBL" id="KAA2378114.1"/>
    </source>
</evidence>
<dbReference type="InterPro" id="IPR013783">
    <property type="entry name" value="Ig-like_fold"/>
</dbReference>
<organism evidence="1 2">
    <name type="scientific">Alistipes onderdonkii</name>
    <dbReference type="NCBI Taxonomy" id="328813"/>
    <lineage>
        <taxon>Bacteria</taxon>
        <taxon>Pseudomonadati</taxon>
        <taxon>Bacteroidota</taxon>
        <taxon>Bacteroidia</taxon>
        <taxon>Bacteroidales</taxon>
        <taxon>Rikenellaceae</taxon>
        <taxon>Alistipes</taxon>
    </lineage>
</organism>
<dbReference type="InterPro" id="IPR053139">
    <property type="entry name" value="Surface_bspA-like"/>
</dbReference>
<accession>A0A5B3GWU3</accession>
<dbReference type="Proteomes" id="UP000322940">
    <property type="component" value="Unassembled WGS sequence"/>
</dbReference>
<sequence>MKRIIFGLALCLAVWGCSDDKTGGTVPPDPGPEPEVPTLATSLAFGVPSVEFPSGGKTVDVAVVAEGGEWAVAETPDWLAVTPAEGKVTLAADDNRRGTLRSGKLRITGAENVEASLDVSQGNGALILRLEVEAPATVAAIPLHGQVSCTIDWGDGAVESIDAKIDGLGIGHPSHEYAAAGTYRVSVSGTVPSLSSIKLTDDQALRLKAVEAWGATGLEKMQYAFYRCAALESIPSPGPEAPFARVTTFSKAFDSCDALREIPADLFAGCTELTDLSSCFNDCDALKSIPEHLLDDCTGVEKLSSIFAYCRGLESVPGRLFAACSKVTDLGYLFTACESLRTIPADLFAGCSAATTFMQCFSGCEALGAIPAGLFDDCTQVEVFQSVFMDCVALKSIPEGLFDKHPNAVKFNFTFADCTGIESVPVSLFDNCRKATAFTQTFRACSAWQGESPYTLVDGTKVHLYERSKYPDAFEKAPSSSTNGTFRACTGLADYEKMAADYPKWVK</sequence>
<dbReference type="CDD" id="cd14948">
    <property type="entry name" value="BACON"/>
    <property type="match status" value="1"/>
</dbReference>
<dbReference type="EMBL" id="VVXH01000008">
    <property type="protein sequence ID" value="KAA2378114.1"/>
    <property type="molecule type" value="Genomic_DNA"/>
</dbReference>
<dbReference type="InterPro" id="IPR024361">
    <property type="entry name" value="BACON"/>
</dbReference>
<gene>
    <name evidence="1" type="ORF">F2Y10_09480</name>
</gene>
<dbReference type="Pfam" id="PF13306">
    <property type="entry name" value="LRR_5"/>
    <property type="match status" value="1"/>
</dbReference>
<protein>
    <submittedName>
        <fullName evidence="1">Leucine-rich repeat protein</fullName>
    </submittedName>
</protein>
<proteinExistence type="predicted"/>
<dbReference type="AlphaFoldDB" id="A0A5B3GWU3"/>
<dbReference type="RefSeq" id="WP_130065154.1">
    <property type="nucleotide sequence ID" value="NZ_JAHOOA010000007.1"/>
</dbReference>
<comment type="caution">
    <text evidence="1">The sequence shown here is derived from an EMBL/GenBank/DDBJ whole genome shotgun (WGS) entry which is preliminary data.</text>
</comment>
<dbReference type="PANTHER" id="PTHR45661">
    <property type="entry name" value="SURFACE ANTIGEN"/>
    <property type="match status" value="1"/>
</dbReference>
<evidence type="ECO:0000313" key="2">
    <source>
        <dbReference type="Proteomes" id="UP000322940"/>
    </source>
</evidence>
<reference evidence="1 2" key="1">
    <citation type="journal article" date="2019" name="Nat. Med.">
        <title>A library of human gut bacterial isolates paired with longitudinal multiomics data enables mechanistic microbiome research.</title>
        <authorList>
            <person name="Poyet M."/>
            <person name="Groussin M."/>
            <person name="Gibbons S.M."/>
            <person name="Avila-Pacheco J."/>
            <person name="Jiang X."/>
            <person name="Kearney S.M."/>
            <person name="Perrotta A.R."/>
            <person name="Berdy B."/>
            <person name="Zhao S."/>
            <person name="Lieberman T.D."/>
            <person name="Swanson P.K."/>
            <person name="Smith M."/>
            <person name="Roesemann S."/>
            <person name="Alexander J.E."/>
            <person name="Rich S.A."/>
            <person name="Livny J."/>
            <person name="Vlamakis H."/>
            <person name="Clish C."/>
            <person name="Bullock K."/>
            <person name="Deik A."/>
            <person name="Scott J."/>
            <person name="Pierce K.A."/>
            <person name="Xavier R.J."/>
            <person name="Alm E.J."/>
        </authorList>
    </citation>
    <scope>NUCLEOTIDE SEQUENCE [LARGE SCALE GENOMIC DNA]</scope>
    <source>
        <strain evidence="1 2">BIOML-A266</strain>
    </source>
</reference>
<dbReference type="InterPro" id="IPR026906">
    <property type="entry name" value="LRR_5"/>
</dbReference>
<dbReference type="Gene3D" id="3.80.10.10">
    <property type="entry name" value="Ribonuclease Inhibitor"/>
    <property type="match status" value="1"/>
</dbReference>
<dbReference type="PANTHER" id="PTHR45661:SF3">
    <property type="entry name" value="IG-LIKE DOMAIN-CONTAINING PROTEIN"/>
    <property type="match status" value="1"/>
</dbReference>
<dbReference type="Gene3D" id="2.60.40.10">
    <property type="entry name" value="Immunoglobulins"/>
    <property type="match status" value="1"/>
</dbReference>